<dbReference type="Gene3D" id="3.90.1150.10">
    <property type="entry name" value="Aspartate Aminotransferase, domain 1"/>
    <property type="match status" value="1"/>
</dbReference>
<evidence type="ECO:0000256" key="2">
    <source>
        <dbReference type="ARBA" id="ARBA00010447"/>
    </source>
</evidence>
<name>A0A084JHP9_9CLOT</name>
<feature type="domain" description="Aminotransferase class V" evidence="7">
    <location>
        <begin position="4"/>
        <end position="370"/>
    </location>
</feature>
<dbReference type="RefSeq" id="WP_035129666.1">
    <property type="nucleotide sequence ID" value="NZ_JPMD01000002.1"/>
</dbReference>
<comment type="similarity">
    <text evidence="2">Belongs to the class-V pyridoxal-phosphate-dependent aminotransferase family. Csd subfamily.</text>
</comment>
<accession>A0A084JHP9</accession>
<dbReference type="GO" id="GO:0031071">
    <property type="term" value="F:cysteine desulfurase activity"/>
    <property type="evidence" value="ECO:0007669"/>
    <property type="project" value="UniProtKB-EC"/>
</dbReference>
<evidence type="ECO:0000313" key="9">
    <source>
        <dbReference type="Proteomes" id="UP000028542"/>
    </source>
</evidence>
<dbReference type="InterPro" id="IPR015421">
    <property type="entry name" value="PyrdxlP-dep_Trfase_major"/>
</dbReference>
<evidence type="ECO:0000256" key="3">
    <source>
        <dbReference type="ARBA" id="ARBA00012239"/>
    </source>
</evidence>
<sequence>MRKVYLDNGATSFPKPNSVAEAMTNYIVNVGGNVNRGSYDSSFNAENIVYETRELLCELFNFSKPENVIFTSNITHSLNVILKGFLKAGDHVITSSMEHNAVLRPLNALQSKGIEHSVVSCNSLGQLNSSDLHKYLKPNTKAVVMTHSSNVCGTIMPFEEIGQFCKANNICFIADTAQTAGSIPIDMEKMNIDVLCFTGHKGLLGPQGIGGFLIKDELAKITTPLIEGGTGSFSEYEIQPDYMPDKFEGGTPNIPGIFGLNAALKYLKEKGLSSIKDHEMKLTKLFLDNIKDIKEIKVLGLPSAENRTSVVSIDFHKGDNGQISHMLSKNHGISVRCGLHCAPSAHKTLGSFPNGTVRFAFGSFNTEDDVLYAVNAIKEVIASSDNNTLWF</sequence>
<evidence type="ECO:0000256" key="5">
    <source>
        <dbReference type="ARBA" id="ARBA00050776"/>
    </source>
</evidence>
<comment type="caution">
    <text evidence="8">The sequence shown here is derived from an EMBL/GenBank/DDBJ whole genome shotgun (WGS) entry which is preliminary data.</text>
</comment>
<protein>
    <recommendedName>
        <fullName evidence="3">cysteine desulfurase</fullName>
        <ecNumber evidence="3">2.8.1.7</ecNumber>
    </recommendedName>
</protein>
<dbReference type="NCBIfam" id="TIGR01977">
    <property type="entry name" value="am_tr_V_EF2568"/>
    <property type="match status" value="1"/>
</dbReference>
<dbReference type="eggNOG" id="COG0520">
    <property type="taxonomic scope" value="Bacteria"/>
</dbReference>
<keyword evidence="9" id="KW-1185">Reference proteome</keyword>
<comment type="catalytic activity">
    <reaction evidence="5">
        <text>(sulfur carrier)-H + L-cysteine = (sulfur carrier)-SH + L-alanine</text>
        <dbReference type="Rhea" id="RHEA:43892"/>
        <dbReference type="Rhea" id="RHEA-COMP:14737"/>
        <dbReference type="Rhea" id="RHEA-COMP:14739"/>
        <dbReference type="ChEBI" id="CHEBI:29917"/>
        <dbReference type="ChEBI" id="CHEBI:35235"/>
        <dbReference type="ChEBI" id="CHEBI:57972"/>
        <dbReference type="ChEBI" id="CHEBI:64428"/>
        <dbReference type="EC" id="2.8.1.7"/>
    </reaction>
</comment>
<dbReference type="Proteomes" id="UP000028542">
    <property type="component" value="Unassembled WGS sequence"/>
</dbReference>
<dbReference type="PROSITE" id="PS00595">
    <property type="entry name" value="AA_TRANSFER_CLASS_5"/>
    <property type="match status" value="1"/>
</dbReference>
<evidence type="ECO:0000313" key="8">
    <source>
        <dbReference type="EMBL" id="KEZ88483.1"/>
    </source>
</evidence>
<dbReference type="Gene3D" id="3.40.640.10">
    <property type="entry name" value="Type I PLP-dependent aspartate aminotransferase-like (Major domain)"/>
    <property type="match status" value="1"/>
</dbReference>
<dbReference type="PANTHER" id="PTHR43586">
    <property type="entry name" value="CYSTEINE DESULFURASE"/>
    <property type="match status" value="1"/>
</dbReference>
<evidence type="ECO:0000259" key="7">
    <source>
        <dbReference type="Pfam" id="PF00266"/>
    </source>
</evidence>
<proteinExistence type="inferred from homology"/>
<keyword evidence="4" id="KW-0663">Pyridoxal phosphate</keyword>
<evidence type="ECO:0000256" key="4">
    <source>
        <dbReference type="ARBA" id="ARBA00022898"/>
    </source>
</evidence>
<dbReference type="InterPro" id="IPR015422">
    <property type="entry name" value="PyrdxlP-dep_Trfase_small"/>
</dbReference>
<dbReference type="InterPro" id="IPR020578">
    <property type="entry name" value="Aminotrans_V_PyrdxlP_BS"/>
</dbReference>
<organism evidence="8 9">
    <name type="scientific">Clostridium sulfidigenes</name>
    <dbReference type="NCBI Taxonomy" id="318464"/>
    <lineage>
        <taxon>Bacteria</taxon>
        <taxon>Bacillati</taxon>
        <taxon>Bacillota</taxon>
        <taxon>Clostridia</taxon>
        <taxon>Eubacteriales</taxon>
        <taxon>Clostridiaceae</taxon>
        <taxon>Clostridium</taxon>
    </lineage>
</organism>
<dbReference type="InterPro" id="IPR015424">
    <property type="entry name" value="PyrdxlP-dep_Trfase"/>
</dbReference>
<dbReference type="PANTHER" id="PTHR43586:SF4">
    <property type="entry name" value="ISOPENICILLIN N EPIMERASE"/>
    <property type="match status" value="1"/>
</dbReference>
<dbReference type="InterPro" id="IPR000192">
    <property type="entry name" value="Aminotrans_V_dom"/>
</dbReference>
<dbReference type="InterPro" id="IPR016454">
    <property type="entry name" value="Cysteine_dSase"/>
</dbReference>
<dbReference type="STRING" id="318464.IO99_02245"/>
<dbReference type="Pfam" id="PF00266">
    <property type="entry name" value="Aminotran_5"/>
    <property type="match status" value="1"/>
</dbReference>
<evidence type="ECO:0000256" key="6">
    <source>
        <dbReference type="RuleBase" id="RU004504"/>
    </source>
</evidence>
<dbReference type="PIRSF" id="PIRSF005572">
    <property type="entry name" value="NifS"/>
    <property type="match status" value="1"/>
</dbReference>
<evidence type="ECO:0000256" key="1">
    <source>
        <dbReference type="ARBA" id="ARBA00001933"/>
    </source>
</evidence>
<gene>
    <name evidence="8" type="ORF">IO99_02245</name>
</gene>
<dbReference type="AlphaFoldDB" id="A0A084JHP9"/>
<comment type="cofactor">
    <cofactor evidence="1 6">
        <name>pyridoxal 5'-phosphate</name>
        <dbReference type="ChEBI" id="CHEBI:597326"/>
    </cofactor>
</comment>
<dbReference type="SUPFAM" id="SSF53383">
    <property type="entry name" value="PLP-dependent transferases"/>
    <property type="match status" value="1"/>
</dbReference>
<dbReference type="InterPro" id="IPR010969">
    <property type="entry name" value="Cys_dSase-rel_unknwn_funct"/>
</dbReference>
<reference evidence="8 9" key="1">
    <citation type="submission" date="2014-07" db="EMBL/GenBank/DDBJ databases">
        <title>Draft genome of Clostridium sulfidigenes 113A isolated from sediments associated with methane hydrate from Krishna Godavari basin.</title>
        <authorList>
            <person name="Honkalas V.S."/>
            <person name="Dabir A.P."/>
            <person name="Arora P."/>
            <person name="Dhakephalkar P.K."/>
        </authorList>
    </citation>
    <scope>NUCLEOTIDE SEQUENCE [LARGE SCALE GENOMIC DNA]</scope>
    <source>
        <strain evidence="8 9">113A</strain>
    </source>
</reference>
<dbReference type="EMBL" id="JPMD01000002">
    <property type="protein sequence ID" value="KEZ88483.1"/>
    <property type="molecule type" value="Genomic_DNA"/>
</dbReference>
<dbReference type="EC" id="2.8.1.7" evidence="3"/>